<sequence length="82" mass="8500">MLHRIARTVFTASLATALLGGVLLILWQALGLAAGDAGILTAPNGVFKTVLCIAASVASIAAYILVHVKQRQPAHLVQVGTR</sequence>
<keyword evidence="1" id="KW-0472">Membrane</keyword>
<dbReference type="EMBL" id="BKDJ01000013">
    <property type="protein sequence ID" value="GER23901.1"/>
    <property type="molecule type" value="Genomic_DNA"/>
</dbReference>
<organism evidence="2 3">
    <name type="scientific">Zafaria cholistanensis</name>
    <dbReference type="NCBI Taxonomy" id="1682741"/>
    <lineage>
        <taxon>Bacteria</taxon>
        <taxon>Bacillati</taxon>
        <taxon>Actinomycetota</taxon>
        <taxon>Actinomycetes</taxon>
        <taxon>Micrococcales</taxon>
        <taxon>Micrococcaceae</taxon>
        <taxon>Zafaria</taxon>
    </lineage>
</organism>
<evidence type="ECO:0000313" key="3">
    <source>
        <dbReference type="Proteomes" id="UP000325307"/>
    </source>
</evidence>
<comment type="caution">
    <text evidence="2">The sequence shown here is derived from an EMBL/GenBank/DDBJ whole genome shotgun (WGS) entry which is preliminary data.</text>
</comment>
<keyword evidence="1" id="KW-0812">Transmembrane</keyword>
<evidence type="ECO:0000256" key="1">
    <source>
        <dbReference type="SAM" id="Phobius"/>
    </source>
</evidence>
<dbReference type="AlphaFoldDB" id="A0A5A7NV69"/>
<gene>
    <name evidence="2" type="ORF">NCCP1664_23960</name>
</gene>
<reference evidence="2 3" key="1">
    <citation type="submission" date="2019-09" db="EMBL/GenBank/DDBJ databases">
        <title>Arthrobacter zafarii sp. nov., a moderately thermotolerant and halotolerant actinobacterium isolated from Cholistan desert soil of Pakistan.</title>
        <authorList>
            <person name="Amin A."/>
            <person name="Ahmed I."/>
            <person name="Khalid N."/>
            <person name="Schumann P."/>
            <person name="Busse H.J."/>
            <person name="Khan I.U."/>
            <person name="Li S."/>
            <person name="Li W.J."/>
        </authorList>
    </citation>
    <scope>NUCLEOTIDE SEQUENCE [LARGE SCALE GENOMIC DNA]</scope>
    <source>
        <strain evidence="2 3">NCCP-1664</strain>
    </source>
</reference>
<evidence type="ECO:0000313" key="2">
    <source>
        <dbReference type="EMBL" id="GER23901.1"/>
    </source>
</evidence>
<accession>A0A5A7NV69</accession>
<dbReference type="RefSeq" id="WP_149957498.1">
    <property type="nucleotide sequence ID" value="NZ_BKDJ01000013.1"/>
</dbReference>
<protein>
    <submittedName>
        <fullName evidence="2">Uncharacterized protein</fullName>
    </submittedName>
</protein>
<keyword evidence="1" id="KW-1133">Transmembrane helix</keyword>
<proteinExistence type="predicted"/>
<keyword evidence="3" id="KW-1185">Reference proteome</keyword>
<dbReference type="Proteomes" id="UP000325307">
    <property type="component" value="Unassembled WGS sequence"/>
</dbReference>
<name>A0A5A7NV69_9MICC</name>
<feature type="transmembrane region" description="Helical" evidence="1">
    <location>
        <begin position="45"/>
        <end position="66"/>
    </location>
</feature>